<dbReference type="Proteomes" id="UP000231644">
    <property type="component" value="Unassembled WGS sequence"/>
</dbReference>
<organism evidence="1 2">
    <name type="scientific">Pseudooceanicola nitratireducens</name>
    <dbReference type="NCBI Taxonomy" id="517719"/>
    <lineage>
        <taxon>Bacteria</taxon>
        <taxon>Pseudomonadati</taxon>
        <taxon>Pseudomonadota</taxon>
        <taxon>Alphaproteobacteria</taxon>
        <taxon>Rhodobacterales</taxon>
        <taxon>Paracoccaceae</taxon>
        <taxon>Pseudooceanicola</taxon>
    </lineage>
</organism>
<evidence type="ECO:0000313" key="1">
    <source>
        <dbReference type="EMBL" id="SFC52202.1"/>
    </source>
</evidence>
<name>A0A1I1JW52_9RHOB</name>
<dbReference type="STRING" id="517719.SAMN05421762_1199"/>
<protein>
    <recommendedName>
        <fullName evidence="3">Antifreeze protein</fullName>
    </recommendedName>
</protein>
<accession>A0A1I1JW52</accession>
<evidence type="ECO:0000313" key="2">
    <source>
        <dbReference type="Proteomes" id="UP000231644"/>
    </source>
</evidence>
<keyword evidence="2" id="KW-1185">Reference proteome</keyword>
<dbReference type="OrthoDB" id="7869201at2"/>
<evidence type="ECO:0008006" key="3">
    <source>
        <dbReference type="Google" id="ProtNLM"/>
    </source>
</evidence>
<gene>
    <name evidence="1" type="ORF">SAMN05421762_1199</name>
</gene>
<dbReference type="RefSeq" id="WP_093452802.1">
    <property type="nucleotide sequence ID" value="NZ_FNZG01000003.1"/>
</dbReference>
<dbReference type="AlphaFoldDB" id="A0A1I1JW52"/>
<sequence>MVTPTEFAFRTGWALWRLGWEAQIVMAYRMAGLVGAVPLPPGETSRMVDEKVKAFTDAAIDGSWALASGKSLDVATRAAMKPVQRRVSSNKRRLTRR</sequence>
<dbReference type="EMBL" id="FOLX01000001">
    <property type="protein sequence ID" value="SFC52202.1"/>
    <property type="molecule type" value="Genomic_DNA"/>
</dbReference>
<proteinExistence type="predicted"/>
<reference evidence="1 2" key="1">
    <citation type="submission" date="2016-10" db="EMBL/GenBank/DDBJ databases">
        <authorList>
            <person name="de Groot N.N."/>
        </authorList>
    </citation>
    <scope>NUCLEOTIDE SEQUENCE [LARGE SCALE GENOMIC DNA]</scope>
    <source>
        <strain evidence="1 2">DSM 29619</strain>
    </source>
</reference>